<evidence type="ECO:0000256" key="8">
    <source>
        <dbReference type="ARBA" id="ARBA00023027"/>
    </source>
</evidence>
<gene>
    <name evidence="15" type="ORF">Cme02nite_73780</name>
</gene>
<dbReference type="Gene3D" id="1.10.490.10">
    <property type="entry name" value="Globins"/>
    <property type="match status" value="1"/>
</dbReference>
<dbReference type="GO" id="GO:0005344">
    <property type="term" value="F:oxygen carrier activity"/>
    <property type="evidence" value="ECO:0007669"/>
    <property type="project" value="UniProtKB-KW"/>
</dbReference>
<keyword evidence="11" id="KW-0813">Transport</keyword>
<keyword evidence="11" id="KW-0479">Metal-binding</keyword>
<dbReference type="InterPro" id="IPR009050">
    <property type="entry name" value="Globin-like_sf"/>
</dbReference>
<evidence type="ECO:0000256" key="10">
    <source>
        <dbReference type="ARBA" id="ARBA00049433"/>
    </source>
</evidence>
<dbReference type="InterPro" id="IPR012292">
    <property type="entry name" value="Globin/Proto"/>
</dbReference>
<evidence type="ECO:0000259" key="13">
    <source>
        <dbReference type="PROSITE" id="PS01033"/>
    </source>
</evidence>
<dbReference type="AlphaFoldDB" id="A0A8J3PL18"/>
<comment type="cofactor">
    <cofactor evidence="2">
        <name>FAD</name>
        <dbReference type="ChEBI" id="CHEBI:57692"/>
    </cofactor>
</comment>
<evidence type="ECO:0000256" key="7">
    <source>
        <dbReference type="ARBA" id="ARBA00023014"/>
    </source>
</evidence>
<dbReference type="InterPro" id="IPR008333">
    <property type="entry name" value="Cbr1-like_FAD-bd_dom"/>
</dbReference>
<reference evidence="15" key="1">
    <citation type="submission" date="2021-01" db="EMBL/GenBank/DDBJ databases">
        <title>Whole genome shotgun sequence of Catellatospora methionotrophica NBRC 14553.</title>
        <authorList>
            <person name="Komaki H."/>
            <person name="Tamura T."/>
        </authorList>
    </citation>
    <scope>NUCLEOTIDE SEQUENCE</scope>
    <source>
        <strain evidence="15">NBRC 14553</strain>
    </source>
</reference>
<evidence type="ECO:0000313" key="16">
    <source>
        <dbReference type="Proteomes" id="UP000660339"/>
    </source>
</evidence>
<comment type="similarity">
    <text evidence="3">In the C-terminal section; belongs to the flavoprotein pyridine nucleotide cytochrome reductase family.</text>
</comment>
<keyword evidence="5" id="KW-0001">2Fe-2S</keyword>
<comment type="cofactor">
    <cofactor evidence="1">
        <name>heme b</name>
        <dbReference type="ChEBI" id="CHEBI:60344"/>
    </cofactor>
</comment>
<evidence type="ECO:0000256" key="11">
    <source>
        <dbReference type="RuleBase" id="RU000356"/>
    </source>
</evidence>
<dbReference type="InterPro" id="IPR039261">
    <property type="entry name" value="FNR_nucleotide-bd"/>
</dbReference>
<dbReference type="PRINTS" id="PR00410">
    <property type="entry name" value="PHEHYDRXLASE"/>
</dbReference>
<proteinExistence type="inferred from homology"/>
<dbReference type="InterPro" id="IPR017938">
    <property type="entry name" value="Riboflavin_synthase-like_b-brl"/>
</dbReference>
<keyword evidence="11" id="KW-0408">Iron</keyword>
<dbReference type="SUPFAM" id="SSF63380">
    <property type="entry name" value="Riboflavin synthase domain-like"/>
    <property type="match status" value="1"/>
</dbReference>
<evidence type="ECO:0000256" key="9">
    <source>
        <dbReference type="ARBA" id="ARBA00048649"/>
    </source>
</evidence>
<dbReference type="Gene3D" id="2.40.30.10">
    <property type="entry name" value="Translation factors"/>
    <property type="match status" value="1"/>
</dbReference>
<dbReference type="Pfam" id="PF00970">
    <property type="entry name" value="FAD_binding_6"/>
    <property type="match status" value="1"/>
</dbReference>
<sequence>MDAHRLQRSFAVVTAHGDRAAQHFYAFLFVAYPELRDLFPVSMAGQRDRLLQALGHVVSHVDRLDQATPYIEGLGRDHRRFSVVAAHYTQVGQALLATLEHFLGDEWTDDLAASWSAAYDLVSGTMLRAAEHAARSQPAWWTAEVLEHERRGPNLAVFTVRPDMPLTYRPGQSVSVECPLRPRVWRFLSPANTPRADGTIEFHVRAQPGGELSPALVHQLREGDQVRLGAPVGRRLTLTPGGGRDLLLIAAGTGLAPLRALVEQVEVETAAGVPPRSVQLFAGARNVGDLYDLPTLRGLEAAHRWLSVLAVTPEERGGDDVLGAALRTFRLPEREVYVCGPPALVGQARGALAAAGVPVAQIHLEDNDGGTYLPSPAPAASTAAAR</sequence>
<keyword evidence="11" id="KW-0561">Oxygen transport</keyword>
<dbReference type="SUPFAM" id="SSF46458">
    <property type="entry name" value="Globin-like"/>
    <property type="match status" value="1"/>
</dbReference>
<dbReference type="InterPro" id="IPR001433">
    <property type="entry name" value="OxRdtase_FAD/NAD-bd"/>
</dbReference>
<evidence type="ECO:0000256" key="3">
    <source>
        <dbReference type="ARBA" id="ARBA00006401"/>
    </source>
</evidence>
<keyword evidence="7" id="KW-0411">Iron-sulfur</keyword>
<comment type="similarity">
    <text evidence="11">Belongs to the globin family.</text>
</comment>
<dbReference type="InterPro" id="IPR050415">
    <property type="entry name" value="MRET"/>
</dbReference>
<comment type="caution">
    <text evidence="15">The sequence shown here is derived from an EMBL/GenBank/DDBJ whole genome shotgun (WGS) entry which is preliminary data.</text>
</comment>
<dbReference type="EMBL" id="BONJ01000047">
    <property type="protein sequence ID" value="GIG19046.1"/>
    <property type="molecule type" value="Genomic_DNA"/>
</dbReference>
<dbReference type="GO" id="GO:0008941">
    <property type="term" value="F:nitric oxide dioxygenase NAD(P)H activity"/>
    <property type="evidence" value="ECO:0007669"/>
    <property type="project" value="UniProtKB-EC"/>
</dbReference>
<keyword evidence="16" id="KW-1185">Reference proteome</keyword>
<dbReference type="GO" id="GO:0019825">
    <property type="term" value="F:oxygen binding"/>
    <property type="evidence" value="ECO:0007669"/>
    <property type="project" value="InterPro"/>
</dbReference>
<dbReference type="RefSeq" id="WP_166384521.1">
    <property type="nucleotide sequence ID" value="NZ_BAAATT010000025.1"/>
</dbReference>
<dbReference type="InterPro" id="IPR017927">
    <property type="entry name" value="FAD-bd_FR_type"/>
</dbReference>
<evidence type="ECO:0000256" key="4">
    <source>
        <dbReference type="ARBA" id="ARBA00012229"/>
    </source>
</evidence>
<accession>A0A8J3PL18</accession>
<protein>
    <recommendedName>
        <fullName evidence="4">nitric oxide dioxygenase</fullName>
        <ecNumber evidence="4">1.14.12.17</ecNumber>
    </recommendedName>
</protein>
<comment type="catalytic activity">
    <reaction evidence="10">
        <text>2 nitric oxide + NADPH + 2 O2 = 2 nitrate + NADP(+) + H(+)</text>
        <dbReference type="Rhea" id="RHEA:19465"/>
        <dbReference type="ChEBI" id="CHEBI:15378"/>
        <dbReference type="ChEBI" id="CHEBI:15379"/>
        <dbReference type="ChEBI" id="CHEBI:16480"/>
        <dbReference type="ChEBI" id="CHEBI:17632"/>
        <dbReference type="ChEBI" id="CHEBI:57783"/>
        <dbReference type="ChEBI" id="CHEBI:58349"/>
        <dbReference type="EC" id="1.14.12.17"/>
    </reaction>
</comment>
<keyword evidence="8" id="KW-0520">NAD</keyword>
<dbReference type="PROSITE" id="PS51384">
    <property type="entry name" value="FAD_FR"/>
    <property type="match status" value="1"/>
</dbReference>
<organism evidence="15 16">
    <name type="scientific">Catellatospora methionotrophica</name>
    <dbReference type="NCBI Taxonomy" id="121620"/>
    <lineage>
        <taxon>Bacteria</taxon>
        <taxon>Bacillati</taxon>
        <taxon>Actinomycetota</taxon>
        <taxon>Actinomycetes</taxon>
        <taxon>Micromonosporales</taxon>
        <taxon>Micromonosporaceae</taxon>
        <taxon>Catellatospora</taxon>
    </lineage>
</organism>
<evidence type="ECO:0000256" key="6">
    <source>
        <dbReference type="ARBA" id="ARBA00022857"/>
    </source>
</evidence>
<evidence type="ECO:0000256" key="5">
    <source>
        <dbReference type="ARBA" id="ARBA00022714"/>
    </source>
</evidence>
<dbReference type="Gene3D" id="3.40.50.80">
    <property type="entry name" value="Nucleotide-binding domain of ferredoxin-NADP reductase (FNR) module"/>
    <property type="match status" value="1"/>
</dbReference>
<feature type="region of interest" description="Disordered" evidence="12">
    <location>
        <begin position="367"/>
        <end position="386"/>
    </location>
</feature>
<dbReference type="GO" id="GO:0051537">
    <property type="term" value="F:2 iron, 2 sulfur cluster binding"/>
    <property type="evidence" value="ECO:0007669"/>
    <property type="project" value="UniProtKB-KW"/>
</dbReference>
<evidence type="ECO:0000256" key="1">
    <source>
        <dbReference type="ARBA" id="ARBA00001970"/>
    </source>
</evidence>
<feature type="domain" description="Globin" evidence="13">
    <location>
        <begin position="1"/>
        <end position="131"/>
    </location>
</feature>
<evidence type="ECO:0000256" key="12">
    <source>
        <dbReference type="SAM" id="MobiDB-lite"/>
    </source>
</evidence>
<dbReference type="SUPFAM" id="SSF52343">
    <property type="entry name" value="Ferredoxin reductase-like, C-terminal NADP-linked domain"/>
    <property type="match status" value="1"/>
</dbReference>
<evidence type="ECO:0000256" key="2">
    <source>
        <dbReference type="ARBA" id="ARBA00001974"/>
    </source>
</evidence>
<dbReference type="EC" id="1.14.12.17" evidence="4"/>
<dbReference type="PANTHER" id="PTHR47354">
    <property type="entry name" value="NADH OXIDOREDUCTASE HCR"/>
    <property type="match status" value="1"/>
</dbReference>
<dbReference type="PROSITE" id="PS01033">
    <property type="entry name" value="GLOBIN"/>
    <property type="match status" value="1"/>
</dbReference>
<name>A0A8J3PL18_9ACTN</name>
<evidence type="ECO:0000313" key="15">
    <source>
        <dbReference type="EMBL" id="GIG19046.1"/>
    </source>
</evidence>
<feature type="domain" description="FAD-binding FR-type" evidence="14">
    <location>
        <begin position="138"/>
        <end position="238"/>
    </location>
</feature>
<comment type="catalytic activity">
    <reaction evidence="9">
        <text>2 nitric oxide + NADH + 2 O2 = 2 nitrate + NAD(+) + H(+)</text>
        <dbReference type="Rhea" id="RHEA:19469"/>
        <dbReference type="ChEBI" id="CHEBI:15378"/>
        <dbReference type="ChEBI" id="CHEBI:15379"/>
        <dbReference type="ChEBI" id="CHEBI:16480"/>
        <dbReference type="ChEBI" id="CHEBI:17632"/>
        <dbReference type="ChEBI" id="CHEBI:57540"/>
        <dbReference type="ChEBI" id="CHEBI:57945"/>
        <dbReference type="EC" id="1.14.12.17"/>
    </reaction>
</comment>
<dbReference type="InterPro" id="IPR000971">
    <property type="entry name" value="Globin"/>
</dbReference>
<evidence type="ECO:0000259" key="14">
    <source>
        <dbReference type="PROSITE" id="PS51384"/>
    </source>
</evidence>
<dbReference type="Proteomes" id="UP000660339">
    <property type="component" value="Unassembled WGS sequence"/>
</dbReference>
<dbReference type="Pfam" id="PF00042">
    <property type="entry name" value="Globin"/>
    <property type="match status" value="1"/>
</dbReference>
<keyword evidence="11" id="KW-0349">Heme</keyword>
<keyword evidence="6" id="KW-0521">NADP</keyword>
<dbReference type="PANTHER" id="PTHR47354:SF5">
    <property type="entry name" value="PROTEIN RFBI"/>
    <property type="match status" value="1"/>
</dbReference>
<dbReference type="CDD" id="cd06187">
    <property type="entry name" value="O2ase_reductase_like"/>
    <property type="match status" value="1"/>
</dbReference>
<dbReference type="GO" id="GO:0020037">
    <property type="term" value="F:heme binding"/>
    <property type="evidence" value="ECO:0007669"/>
    <property type="project" value="InterPro"/>
</dbReference>
<dbReference type="Pfam" id="PF00175">
    <property type="entry name" value="NAD_binding_1"/>
    <property type="match status" value="1"/>
</dbReference>
<dbReference type="CDD" id="cd19753">
    <property type="entry name" value="Mb-like_oxidoreductase"/>
    <property type="match status" value="1"/>
</dbReference>